<evidence type="ECO:0000313" key="1">
    <source>
        <dbReference type="EMBL" id="KZR97269.1"/>
    </source>
</evidence>
<feature type="non-terminal residue" evidence="1">
    <location>
        <position position="273"/>
    </location>
</feature>
<proteinExistence type="predicted"/>
<dbReference type="STRING" id="35525.A0A164EZ66"/>
<keyword evidence="2" id="KW-1185">Reference proteome</keyword>
<dbReference type="EMBL" id="LRGB01022058">
    <property type="protein sequence ID" value="KZR97269.1"/>
    <property type="molecule type" value="Genomic_DNA"/>
</dbReference>
<name>A0A164EZ66_9CRUS</name>
<dbReference type="PANTHER" id="PTHR33053:SF9">
    <property type="entry name" value="AGAP000105-PA"/>
    <property type="match status" value="1"/>
</dbReference>
<sequence>MEQCPLSSKDDIVKELALLYARKKLSLTGLGEVAKLIKRLGHDIPTYPTTILKTTNTPIRSRNFHHFSLKKSLLGKLKKGMINKESTIIKIQVNIDGTQIFKTNSIDLWPILGRVINSLDALPFVISVFVGKGKPPNLEEYLRPFLEELMALQSEGLECMGITYSIEMSSFVCDAPARAFLKVITAHTGYFGCERCNQKGVYDTVYHCTTFPEVTDVSLRTNTSFRAQLNKQHHKGFSPLLELKIDMISCFPLDYMHLVLLGVFKRLLTIWTG</sequence>
<dbReference type="PANTHER" id="PTHR33053">
    <property type="entry name" value="PROTEIN, PUTATIVE-RELATED"/>
    <property type="match status" value="1"/>
</dbReference>
<accession>A0A164EZ66</accession>
<evidence type="ECO:0000313" key="2">
    <source>
        <dbReference type="Proteomes" id="UP000076858"/>
    </source>
</evidence>
<comment type="caution">
    <text evidence="1">The sequence shown here is derived from an EMBL/GenBank/DDBJ whole genome shotgun (WGS) entry which is preliminary data.</text>
</comment>
<dbReference type="AlphaFoldDB" id="A0A164EZ66"/>
<dbReference type="Proteomes" id="UP000076858">
    <property type="component" value="Unassembled WGS sequence"/>
</dbReference>
<dbReference type="OrthoDB" id="6359149at2759"/>
<reference evidence="1 2" key="1">
    <citation type="submission" date="2016-03" db="EMBL/GenBank/DDBJ databases">
        <title>EvidentialGene: Evidence-directed Construction of Genes on Genomes.</title>
        <authorList>
            <person name="Gilbert D.G."/>
            <person name="Choi J.-H."/>
            <person name="Mockaitis K."/>
            <person name="Colbourne J."/>
            <person name="Pfrender M."/>
        </authorList>
    </citation>
    <scope>NUCLEOTIDE SEQUENCE [LARGE SCALE GENOMIC DNA]</scope>
    <source>
        <strain evidence="1 2">Xinb3</strain>
        <tissue evidence="1">Complete organism</tissue>
    </source>
</reference>
<gene>
    <name evidence="1" type="ORF">APZ42_007949</name>
</gene>
<organism evidence="1 2">
    <name type="scientific">Daphnia magna</name>
    <dbReference type="NCBI Taxonomy" id="35525"/>
    <lineage>
        <taxon>Eukaryota</taxon>
        <taxon>Metazoa</taxon>
        <taxon>Ecdysozoa</taxon>
        <taxon>Arthropoda</taxon>
        <taxon>Crustacea</taxon>
        <taxon>Branchiopoda</taxon>
        <taxon>Diplostraca</taxon>
        <taxon>Cladocera</taxon>
        <taxon>Anomopoda</taxon>
        <taxon>Daphniidae</taxon>
        <taxon>Daphnia</taxon>
    </lineage>
</organism>
<protein>
    <submittedName>
        <fullName evidence="1">Uncharacterized protein</fullName>
    </submittedName>
</protein>